<dbReference type="OrthoDB" id="1412480at2"/>
<dbReference type="Proteomes" id="UP000092164">
    <property type="component" value="Unassembled WGS sequence"/>
</dbReference>
<name>A0A1B7Z1B2_9FLAO</name>
<evidence type="ECO:0000313" key="3">
    <source>
        <dbReference type="Proteomes" id="UP000092164"/>
    </source>
</evidence>
<keyword evidence="1" id="KW-0472">Membrane</keyword>
<organism evidence="2 3">
    <name type="scientific">Maribacter hydrothermalis</name>
    <dbReference type="NCBI Taxonomy" id="1836467"/>
    <lineage>
        <taxon>Bacteria</taxon>
        <taxon>Pseudomonadati</taxon>
        <taxon>Bacteroidota</taxon>
        <taxon>Flavobacteriia</taxon>
        <taxon>Flavobacteriales</taxon>
        <taxon>Flavobacteriaceae</taxon>
        <taxon>Maribacter</taxon>
    </lineage>
</organism>
<dbReference type="STRING" id="1836467.BTR34_12845"/>
<reference evidence="3" key="1">
    <citation type="submission" date="2016-06" db="EMBL/GenBank/DDBJ databases">
        <authorList>
            <person name="Zhan P."/>
        </authorList>
    </citation>
    <scope>NUCLEOTIDE SEQUENCE [LARGE SCALE GENOMIC DNA]</scope>
    <source>
        <strain evidence="3">T28</strain>
    </source>
</reference>
<keyword evidence="1" id="KW-0812">Transmembrane</keyword>
<dbReference type="KEGG" id="mart:BTR34_12845"/>
<evidence type="ECO:0000256" key="1">
    <source>
        <dbReference type="SAM" id="Phobius"/>
    </source>
</evidence>
<evidence type="ECO:0008006" key="4">
    <source>
        <dbReference type="Google" id="ProtNLM"/>
    </source>
</evidence>
<keyword evidence="1" id="KW-1133">Transmembrane helix</keyword>
<dbReference type="RefSeq" id="WP_068486048.1">
    <property type="nucleotide sequence ID" value="NZ_CP018760.1"/>
</dbReference>
<feature type="transmembrane region" description="Helical" evidence="1">
    <location>
        <begin position="12"/>
        <end position="33"/>
    </location>
</feature>
<dbReference type="EMBL" id="LZFP01000045">
    <property type="protein sequence ID" value="OBR36503.1"/>
    <property type="molecule type" value="Genomic_DNA"/>
</dbReference>
<sequence>MNILNKKRKKYLLVFIGLVLFIFVAFSFIQSYIETRIDNFLSSELPKNIDFKYTDLEFSFLNSSLTLSTISAKNYQESKTVILNIDRLGVLGFNYWQFLINKKIKIDSIVLEKPDLDYNIDESYVKTKLKNDTSLSSFDKEVLIEEILINNGSLLLKKSDSTQFSINNFNFLLENVQLDSISIQNKIPFKYEDYKIASQDIYVNLGLYEAMTIDSLTIAKNVLELKQLTMNSKYSRKELSTVIEKERDHVSLNIEHILFNQIDFGFEEERFIFNASSSKIDYPIAAIYRDKLVNDDLTEKALYSKILRELPIAISISEIEIANGQLTYEELVNIDTKAGLLFFDEIDAKIKNLSNYVVENMETTIEASALFMQDSRMTLNWSFDVNNTDDSFLASGTFENFDAQTLNQFLESNANLRAKGHVDKLFFTVSGNPFNSKGDMRMKYENFELLILKNNRLVINKFLTTIGNIFIKKDSKTDEQGYRYGKIEVERDVTKSFFNYLWLNVRSGIGNTLTGNGKKE</sequence>
<proteinExistence type="predicted"/>
<keyword evidence="3" id="KW-1185">Reference proteome</keyword>
<dbReference type="AlphaFoldDB" id="A0A1B7Z1B2"/>
<accession>A0A1B7Z1B2</accession>
<protein>
    <recommendedName>
        <fullName evidence="4">DUF748 domain-containing protein</fullName>
    </recommendedName>
</protein>
<comment type="caution">
    <text evidence="2">The sequence shown here is derived from an EMBL/GenBank/DDBJ whole genome shotgun (WGS) entry which is preliminary data.</text>
</comment>
<evidence type="ECO:0000313" key="2">
    <source>
        <dbReference type="EMBL" id="OBR36503.1"/>
    </source>
</evidence>
<gene>
    <name evidence="2" type="ORF">A9200_08735</name>
</gene>